<evidence type="ECO:0000256" key="6">
    <source>
        <dbReference type="ARBA" id="ARBA00022729"/>
    </source>
</evidence>
<name>A0ABQ9FLC5_TEGGR</name>
<evidence type="ECO:0000256" key="5">
    <source>
        <dbReference type="ARBA" id="ARBA00022588"/>
    </source>
</evidence>
<feature type="domain" description="Reelin" evidence="10">
    <location>
        <begin position="21"/>
        <end position="208"/>
    </location>
</feature>
<keyword evidence="5" id="KW-0399">Innate immunity</keyword>
<keyword evidence="4" id="KW-0929">Antimicrobial</keyword>
<sequence>MKSTCKNVIIQLQFTLLIAFWDLISGFPSGAPGNSCLDPAPYHFRRLNATHTGFYYPQPMASNPYTLTTSSSRYVNGMMLRVTLQAPPGENFRGFFIHALPDNQRLDAPDRPTYGTFVPAQNSQNSQPRSCRSLVGMVGGITHTNNENKTEVAVDWIPPLDCNLGPVQFVATVVKEYAQYWVDVRSPTVQPSGYPERRDILCQLYVQPYNVGLQERVLDLLRRMRMRRLLQRQNGRRVLERRRTFGFPRSMTEPLRLRGLPRSLDTLPVA</sequence>
<proteinExistence type="inferred from homology"/>
<dbReference type="Pfam" id="PF02014">
    <property type="entry name" value="Reeler"/>
    <property type="match status" value="1"/>
</dbReference>
<dbReference type="PANTHER" id="PTHR45828:SF9">
    <property type="entry name" value="CELL WALL INTEGRITY AND STRESS RESPONSE COMPONENT 4-LIKE-RELATED"/>
    <property type="match status" value="1"/>
</dbReference>
<dbReference type="EMBL" id="JARBDR010000256">
    <property type="protein sequence ID" value="KAJ8316722.1"/>
    <property type="molecule type" value="Genomic_DNA"/>
</dbReference>
<keyword evidence="3" id="KW-0964">Secreted</keyword>
<protein>
    <recommendedName>
        <fullName evidence="10">Reelin domain-containing protein</fullName>
    </recommendedName>
</protein>
<evidence type="ECO:0000256" key="4">
    <source>
        <dbReference type="ARBA" id="ARBA00022529"/>
    </source>
</evidence>
<evidence type="ECO:0000256" key="8">
    <source>
        <dbReference type="ARBA" id="ARBA00023022"/>
    </source>
</evidence>
<keyword evidence="8" id="KW-0044">Antibiotic</keyword>
<evidence type="ECO:0000256" key="9">
    <source>
        <dbReference type="SAM" id="SignalP"/>
    </source>
</evidence>
<dbReference type="Gene3D" id="2.60.40.4060">
    <property type="entry name" value="Reeler domain"/>
    <property type="match status" value="1"/>
</dbReference>
<accession>A0ABQ9FLC5</accession>
<reference evidence="11 12" key="1">
    <citation type="submission" date="2022-12" db="EMBL/GenBank/DDBJ databases">
        <title>Chromosome-level genome of Tegillarca granosa.</title>
        <authorList>
            <person name="Kim J."/>
        </authorList>
    </citation>
    <scope>NUCLEOTIDE SEQUENCE [LARGE SCALE GENOMIC DNA]</scope>
    <source>
        <strain evidence="11">Teg-2019</strain>
        <tissue evidence="11">Adductor muscle</tissue>
    </source>
</reference>
<evidence type="ECO:0000256" key="7">
    <source>
        <dbReference type="ARBA" id="ARBA00022859"/>
    </source>
</evidence>
<dbReference type="InterPro" id="IPR002861">
    <property type="entry name" value="Reeler_dom"/>
</dbReference>
<evidence type="ECO:0000256" key="1">
    <source>
        <dbReference type="ARBA" id="ARBA00004613"/>
    </source>
</evidence>
<comment type="similarity">
    <text evidence="2">Belongs to the insect defense protein family.</text>
</comment>
<evidence type="ECO:0000313" key="12">
    <source>
        <dbReference type="Proteomes" id="UP001217089"/>
    </source>
</evidence>
<keyword evidence="6 9" id="KW-0732">Signal</keyword>
<dbReference type="InterPro" id="IPR051237">
    <property type="entry name" value="Ferric-chelate_Red/DefProt"/>
</dbReference>
<feature type="signal peptide" evidence="9">
    <location>
        <begin position="1"/>
        <end position="26"/>
    </location>
</feature>
<comment type="subcellular location">
    <subcellularLocation>
        <location evidence="1">Secreted</location>
    </subcellularLocation>
</comment>
<feature type="chain" id="PRO_5046419031" description="Reelin domain-containing protein" evidence="9">
    <location>
        <begin position="27"/>
        <end position="270"/>
    </location>
</feature>
<gene>
    <name evidence="11" type="ORF">KUTeg_005725</name>
</gene>
<comment type="caution">
    <text evidence="11">The sequence shown here is derived from an EMBL/GenBank/DDBJ whole genome shotgun (WGS) entry which is preliminary data.</text>
</comment>
<evidence type="ECO:0000313" key="11">
    <source>
        <dbReference type="EMBL" id="KAJ8316722.1"/>
    </source>
</evidence>
<keyword evidence="7" id="KW-0391">Immunity</keyword>
<organism evidence="11 12">
    <name type="scientific">Tegillarca granosa</name>
    <name type="common">Malaysian cockle</name>
    <name type="synonym">Anadara granosa</name>
    <dbReference type="NCBI Taxonomy" id="220873"/>
    <lineage>
        <taxon>Eukaryota</taxon>
        <taxon>Metazoa</taxon>
        <taxon>Spiralia</taxon>
        <taxon>Lophotrochozoa</taxon>
        <taxon>Mollusca</taxon>
        <taxon>Bivalvia</taxon>
        <taxon>Autobranchia</taxon>
        <taxon>Pteriomorphia</taxon>
        <taxon>Arcoida</taxon>
        <taxon>Arcoidea</taxon>
        <taxon>Arcidae</taxon>
        <taxon>Tegillarca</taxon>
    </lineage>
</organism>
<dbReference type="PANTHER" id="PTHR45828">
    <property type="entry name" value="CYTOCHROME B561/FERRIC REDUCTASE TRANSMEMBRANE"/>
    <property type="match status" value="1"/>
</dbReference>
<dbReference type="InterPro" id="IPR042307">
    <property type="entry name" value="Reeler_sf"/>
</dbReference>
<dbReference type="Proteomes" id="UP001217089">
    <property type="component" value="Unassembled WGS sequence"/>
</dbReference>
<evidence type="ECO:0000256" key="3">
    <source>
        <dbReference type="ARBA" id="ARBA00022525"/>
    </source>
</evidence>
<evidence type="ECO:0000256" key="2">
    <source>
        <dbReference type="ARBA" id="ARBA00008501"/>
    </source>
</evidence>
<dbReference type="CDD" id="cd08544">
    <property type="entry name" value="Reeler"/>
    <property type="match status" value="1"/>
</dbReference>
<evidence type="ECO:0000259" key="10">
    <source>
        <dbReference type="PROSITE" id="PS51019"/>
    </source>
</evidence>
<dbReference type="PROSITE" id="PS51019">
    <property type="entry name" value="REELIN"/>
    <property type="match status" value="1"/>
</dbReference>
<keyword evidence="12" id="KW-1185">Reference proteome</keyword>